<dbReference type="Proteomes" id="UP000515237">
    <property type="component" value="Chromosome"/>
</dbReference>
<gene>
    <name evidence="4" type="ORF">HUW51_01395</name>
</gene>
<dbReference type="Pfam" id="PF13505">
    <property type="entry name" value="OMP_b-brl"/>
    <property type="match status" value="1"/>
</dbReference>
<evidence type="ECO:0000256" key="1">
    <source>
        <dbReference type="ARBA" id="ARBA00022729"/>
    </source>
</evidence>
<evidence type="ECO:0000256" key="2">
    <source>
        <dbReference type="SAM" id="SignalP"/>
    </source>
</evidence>
<organism evidence="4 5">
    <name type="scientific">Adhaeribacter swui</name>
    <dbReference type="NCBI Taxonomy" id="2086471"/>
    <lineage>
        <taxon>Bacteria</taxon>
        <taxon>Pseudomonadati</taxon>
        <taxon>Bacteroidota</taxon>
        <taxon>Cytophagia</taxon>
        <taxon>Cytophagales</taxon>
        <taxon>Hymenobacteraceae</taxon>
        <taxon>Adhaeribacter</taxon>
    </lineage>
</organism>
<dbReference type="InterPro" id="IPR011250">
    <property type="entry name" value="OMP/PagP_B-barrel"/>
</dbReference>
<sequence length="225" mass="24992">MKIFIFYLCLLFSSVSVLAQQQKIKNPEPKKFYVGVDFNTTPYYLKLNSQSTSTLLQSTYFTPYPGIHVGYQVSKKARIQIGAAYGTNRYYQQASTHDNNGVLEGNYAAVNTKGFIVPVSLRYDFLDVSNRFQAYGFATLTTAYTHTTLKSNTTQDGVVTSSDKTNLSGLGLFMGVGLGARYKLNNRFSVFGEYSVLNRNLTGGYTPGKKGLNADLLNLGLNYNF</sequence>
<dbReference type="AlphaFoldDB" id="A0A7G7G2R4"/>
<dbReference type="RefSeq" id="WP_185272222.1">
    <property type="nucleotide sequence ID" value="NZ_CP055156.1"/>
</dbReference>
<reference evidence="4 5" key="1">
    <citation type="journal article" date="2018" name="Int. J. Syst. Evol. Microbiol.">
        <title>Adhaeribacter swui sp. nov., isolated from wet mud.</title>
        <authorList>
            <person name="Kim D.U."/>
            <person name="Kim K.W."/>
            <person name="Kang M.S."/>
            <person name="Kim J.Y."/>
            <person name="Jang J.H."/>
            <person name="Kim M.K."/>
        </authorList>
    </citation>
    <scope>NUCLEOTIDE SEQUENCE [LARGE SCALE GENOMIC DNA]</scope>
    <source>
        <strain evidence="4 5">KCTC 52873</strain>
    </source>
</reference>
<dbReference type="KEGG" id="aswu:HUW51_01395"/>
<proteinExistence type="predicted"/>
<feature type="domain" description="Outer membrane protein beta-barrel" evidence="3">
    <location>
        <begin position="9"/>
        <end position="225"/>
    </location>
</feature>
<dbReference type="InterPro" id="IPR027385">
    <property type="entry name" value="Beta-barrel_OMP"/>
</dbReference>
<evidence type="ECO:0000259" key="3">
    <source>
        <dbReference type="Pfam" id="PF13505"/>
    </source>
</evidence>
<evidence type="ECO:0000313" key="4">
    <source>
        <dbReference type="EMBL" id="QNF31448.1"/>
    </source>
</evidence>
<accession>A0A7G7G2R4</accession>
<feature type="chain" id="PRO_5028893355" evidence="2">
    <location>
        <begin position="20"/>
        <end position="225"/>
    </location>
</feature>
<feature type="signal peptide" evidence="2">
    <location>
        <begin position="1"/>
        <end position="19"/>
    </location>
</feature>
<evidence type="ECO:0000313" key="5">
    <source>
        <dbReference type="Proteomes" id="UP000515237"/>
    </source>
</evidence>
<name>A0A7G7G2R4_9BACT</name>
<dbReference type="EMBL" id="CP055156">
    <property type="protein sequence ID" value="QNF31448.1"/>
    <property type="molecule type" value="Genomic_DNA"/>
</dbReference>
<keyword evidence="5" id="KW-1185">Reference proteome</keyword>
<keyword evidence="1 2" id="KW-0732">Signal</keyword>
<dbReference type="Gene3D" id="2.40.160.20">
    <property type="match status" value="1"/>
</dbReference>
<protein>
    <submittedName>
        <fullName evidence="4">Porin family protein</fullName>
    </submittedName>
</protein>
<dbReference type="SUPFAM" id="SSF56925">
    <property type="entry name" value="OMPA-like"/>
    <property type="match status" value="1"/>
</dbReference>